<evidence type="ECO:0000313" key="2">
    <source>
        <dbReference type="EMBL" id="KIK38083.1"/>
    </source>
</evidence>
<dbReference type="OrthoDB" id="2681672at2759"/>
<feature type="compositionally biased region" description="Polar residues" evidence="1">
    <location>
        <begin position="157"/>
        <end position="166"/>
    </location>
</feature>
<feature type="compositionally biased region" description="Pro residues" evidence="1">
    <location>
        <begin position="141"/>
        <end position="152"/>
    </location>
</feature>
<feature type="compositionally biased region" description="Polar residues" evidence="1">
    <location>
        <begin position="197"/>
        <end position="232"/>
    </location>
</feature>
<sequence>MANHNGFLVPTVNSYPPPVYPLSSSNNAAPNSFMPVYAPNMSGNSVPQSFSYVPNMAGNSVAQSFGYATPMDTDTFMPVYSPSMSTPSFSFSESLNNMNWNEPMFQASPNTTKWLQEQMSPVSAERTSLLPEASAGSLPTLPHPTQPLPTLPDPTAEGTSDSSTAAATKPSVEPVATKQITRKVAPKPKPAKGHGKSTGNHTVSQPSGGSPSTKLSPSGNATPGSASLTSDSAKPEGRTSKRVPIKSRRNELADAIGTDVGLSAGAQSSLKRPAQNKPASAGAPKKKRAKS</sequence>
<dbReference type="Proteomes" id="UP000054485">
    <property type="component" value="Unassembled WGS sequence"/>
</dbReference>
<dbReference type="EMBL" id="KN835411">
    <property type="protein sequence ID" value="KIK38083.1"/>
    <property type="molecule type" value="Genomic_DNA"/>
</dbReference>
<proteinExistence type="predicted"/>
<evidence type="ECO:0000256" key="1">
    <source>
        <dbReference type="SAM" id="MobiDB-lite"/>
    </source>
</evidence>
<dbReference type="InParanoid" id="A0A0D0B2B8"/>
<feature type="compositionally biased region" description="Basic residues" evidence="1">
    <location>
        <begin position="180"/>
        <end position="195"/>
    </location>
</feature>
<dbReference type="AlphaFoldDB" id="A0A0D0B2B8"/>
<organism evidence="2 3">
    <name type="scientific">Suillus luteus UH-Slu-Lm8-n1</name>
    <dbReference type="NCBI Taxonomy" id="930992"/>
    <lineage>
        <taxon>Eukaryota</taxon>
        <taxon>Fungi</taxon>
        <taxon>Dikarya</taxon>
        <taxon>Basidiomycota</taxon>
        <taxon>Agaricomycotina</taxon>
        <taxon>Agaricomycetes</taxon>
        <taxon>Agaricomycetidae</taxon>
        <taxon>Boletales</taxon>
        <taxon>Suillineae</taxon>
        <taxon>Suillaceae</taxon>
        <taxon>Suillus</taxon>
    </lineage>
</organism>
<accession>A0A0D0B2B8</accession>
<protein>
    <submittedName>
        <fullName evidence="2">Uncharacterized protein</fullName>
    </submittedName>
</protein>
<reference evidence="3" key="2">
    <citation type="submission" date="2015-01" db="EMBL/GenBank/DDBJ databases">
        <title>Evolutionary Origins and Diversification of the Mycorrhizal Mutualists.</title>
        <authorList>
            <consortium name="DOE Joint Genome Institute"/>
            <consortium name="Mycorrhizal Genomics Consortium"/>
            <person name="Kohler A."/>
            <person name="Kuo A."/>
            <person name="Nagy L.G."/>
            <person name="Floudas D."/>
            <person name="Copeland A."/>
            <person name="Barry K.W."/>
            <person name="Cichocki N."/>
            <person name="Veneault-Fourrey C."/>
            <person name="LaButti K."/>
            <person name="Lindquist E.A."/>
            <person name="Lipzen A."/>
            <person name="Lundell T."/>
            <person name="Morin E."/>
            <person name="Murat C."/>
            <person name="Riley R."/>
            <person name="Ohm R."/>
            <person name="Sun H."/>
            <person name="Tunlid A."/>
            <person name="Henrissat B."/>
            <person name="Grigoriev I.V."/>
            <person name="Hibbett D.S."/>
            <person name="Martin F."/>
        </authorList>
    </citation>
    <scope>NUCLEOTIDE SEQUENCE [LARGE SCALE GENOMIC DNA]</scope>
    <source>
        <strain evidence="3">UH-Slu-Lm8-n1</strain>
    </source>
</reference>
<keyword evidence="3" id="KW-1185">Reference proteome</keyword>
<reference evidence="2 3" key="1">
    <citation type="submission" date="2014-04" db="EMBL/GenBank/DDBJ databases">
        <authorList>
            <consortium name="DOE Joint Genome Institute"/>
            <person name="Kuo A."/>
            <person name="Ruytinx J."/>
            <person name="Rineau F."/>
            <person name="Colpaert J."/>
            <person name="Kohler A."/>
            <person name="Nagy L.G."/>
            <person name="Floudas D."/>
            <person name="Copeland A."/>
            <person name="Barry K.W."/>
            <person name="Cichocki N."/>
            <person name="Veneault-Fourrey C."/>
            <person name="LaButti K."/>
            <person name="Lindquist E.A."/>
            <person name="Lipzen A."/>
            <person name="Lundell T."/>
            <person name="Morin E."/>
            <person name="Murat C."/>
            <person name="Sun H."/>
            <person name="Tunlid A."/>
            <person name="Henrissat B."/>
            <person name="Grigoriev I.V."/>
            <person name="Hibbett D.S."/>
            <person name="Martin F."/>
            <person name="Nordberg H.P."/>
            <person name="Cantor M.N."/>
            <person name="Hua S.X."/>
        </authorList>
    </citation>
    <scope>NUCLEOTIDE SEQUENCE [LARGE SCALE GENOMIC DNA]</scope>
    <source>
        <strain evidence="2 3">UH-Slu-Lm8-n1</strain>
    </source>
</reference>
<evidence type="ECO:0000313" key="3">
    <source>
        <dbReference type="Proteomes" id="UP000054485"/>
    </source>
</evidence>
<name>A0A0D0B2B8_9AGAM</name>
<feature type="region of interest" description="Disordered" evidence="1">
    <location>
        <begin position="134"/>
        <end position="291"/>
    </location>
</feature>
<gene>
    <name evidence="2" type="ORF">CY34DRAFT_15255</name>
</gene>
<dbReference type="HOGENOM" id="CLU_957049_0_0_1"/>